<keyword evidence="4" id="KW-1185">Reference proteome</keyword>
<feature type="domain" description="RNase H type-1" evidence="2">
    <location>
        <begin position="117"/>
        <end position="220"/>
    </location>
</feature>
<reference evidence="3" key="1">
    <citation type="submission" date="2020-05" db="EMBL/GenBank/DDBJ databases">
        <title>WGS assembly of Panicum virgatum.</title>
        <authorList>
            <person name="Lovell J.T."/>
            <person name="Jenkins J."/>
            <person name="Shu S."/>
            <person name="Juenger T.E."/>
            <person name="Schmutz J."/>
        </authorList>
    </citation>
    <scope>NUCLEOTIDE SEQUENCE</scope>
    <source>
        <strain evidence="3">AP13</strain>
    </source>
</reference>
<comment type="caution">
    <text evidence="3">The sequence shown here is derived from an EMBL/GenBank/DDBJ whole genome shotgun (WGS) entry which is preliminary data.</text>
</comment>
<gene>
    <name evidence="3" type="ORF">PVAP13_5NG060324</name>
</gene>
<dbReference type="EMBL" id="CM029046">
    <property type="protein sequence ID" value="KAG2586657.1"/>
    <property type="molecule type" value="Genomic_DNA"/>
</dbReference>
<dbReference type="InterPro" id="IPR002156">
    <property type="entry name" value="RNaseH_domain"/>
</dbReference>
<dbReference type="GO" id="GO:0003676">
    <property type="term" value="F:nucleic acid binding"/>
    <property type="evidence" value="ECO:0007669"/>
    <property type="project" value="InterPro"/>
</dbReference>
<proteinExistence type="predicted"/>
<feature type="region of interest" description="Disordered" evidence="1">
    <location>
        <begin position="86"/>
        <end position="106"/>
    </location>
</feature>
<organism evidence="3 4">
    <name type="scientific">Panicum virgatum</name>
    <name type="common">Blackwell switchgrass</name>
    <dbReference type="NCBI Taxonomy" id="38727"/>
    <lineage>
        <taxon>Eukaryota</taxon>
        <taxon>Viridiplantae</taxon>
        <taxon>Streptophyta</taxon>
        <taxon>Embryophyta</taxon>
        <taxon>Tracheophyta</taxon>
        <taxon>Spermatophyta</taxon>
        <taxon>Magnoliopsida</taxon>
        <taxon>Liliopsida</taxon>
        <taxon>Poales</taxon>
        <taxon>Poaceae</taxon>
        <taxon>PACMAD clade</taxon>
        <taxon>Panicoideae</taxon>
        <taxon>Panicodae</taxon>
        <taxon>Paniceae</taxon>
        <taxon>Panicinae</taxon>
        <taxon>Panicum</taxon>
        <taxon>Panicum sect. Hiantes</taxon>
    </lineage>
</organism>
<protein>
    <recommendedName>
        <fullName evidence="2">RNase H type-1 domain-containing protein</fullName>
    </recommendedName>
</protein>
<dbReference type="Proteomes" id="UP000823388">
    <property type="component" value="Chromosome 5N"/>
</dbReference>
<feature type="compositionally biased region" description="Polar residues" evidence="1">
    <location>
        <begin position="93"/>
        <end position="103"/>
    </location>
</feature>
<sequence>MMVLIRCRGDQERAILESLSDERVIVSLDWAEDPKPTSVEVLFHDYGLMLATQSGPASDQVIYKGECDACFYRHGQSPLEKMKAQKSLPVGNKGQTSMQSTGPHSGRAGRAAVASFLWKHGNLLEVTIAKDIQCVGAQHAEAVALLSVLKRGREHGIECLDVVTDCEENQKILMGALSPSRSEHPETCMAFIQASKEYKVCNCRWQPREKITHVNNVARAAFESEKWLVQDILDVKSQRFWGMPFVRVNQNRDKAIDKLGRVLVNREKIICASTYYISVPDNEQKADAFEGLVKGMDPNHVVVLVTNYESACRVKYILTGYSCATWRGGTQIGQTDCCSNTSRTAYILLDQCEVPYFCHEKTLVVVYDSLPDAIKYNTCQDMTGVMPVHMVCPKETRPLAGRQVDPLLFGFFHYPGTKGVVIKAKADNSDYTDGYTDEIINVKGVNSGRKTTNSSSPRGKSR</sequence>
<name>A0A8T0RKY1_PANVG</name>
<dbReference type="Pfam" id="PF13456">
    <property type="entry name" value="RVT_3"/>
    <property type="match status" value="1"/>
</dbReference>
<evidence type="ECO:0000313" key="3">
    <source>
        <dbReference type="EMBL" id="KAG2586657.1"/>
    </source>
</evidence>
<evidence type="ECO:0000313" key="4">
    <source>
        <dbReference type="Proteomes" id="UP000823388"/>
    </source>
</evidence>
<accession>A0A8T0RKY1</accession>
<evidence type="ECO:0000256" key="1">
    <source>
        <dbReference type="SAM" id="MobiDB-lite"/>
    </source>
</evidence>
<evidence type="ECO:0000259" key="2">
    <source>
        <dbReference type="Pfam" id="PF13456"/>
    </source>
</evidence>
<dbReference type="GO" id="GO:0004523">
    <property type="term" value="F:RNA-DNA hybrid ribonuclease activity"/>
    <property type="evidence" value="ECO:0007669"/>
    <property type="project" value="InterPro"/>
</dbReference>
<dbReference type="AlphaFoldDB" id="A0A8T0RKY1"/>